<feature type="domain" description="C-type lectin" evidence="4">
    <location>
        <begin position="159"/>
        <end position="275"/>
    </location>
</feature>
<dbReference type="SMART" id="SM00034">
    <property type="entry name" value="CLECT"/>
    <property type="match status" value="2"/>
</dbReference>
<evidence type="ECO:0000256" key="2">
    <source>
        <dbReference type="SAM" id="Phobius"/>
    </source>
</evidence>
<dbReference type="EMBL" id="JAIWYP010000003">
    <property type="protein sequence ID" value="KAH3850208.1"/>
    <property type="molecule type" value="Genomic_DNA"/>
</dbReference>
<evidence type="ECO:0000313" key="5">
    <source>
        <dbReference type="EMBL" id="KAH3850208.1"/>
    </source>
</evidence>
<feature type="transmembrane region" description="Helical" evidence="2">
    <location>
        <begin position="333"/>
        <end position="355"/>
    </location>
</feature>
<dbReference type="InterPro" id="IPR050111">
    <property type="entry name" value="C-type_lectin/snaclec_domain"/>
</dbReference>
<dbReference type="Pfam" id="PF00059">
    <property type="entry name" value="Lectin_C"/>
    <property type="match status" value="2"/>
</dbReference>
<dbReference type="InterPro" id="IPR018378">
    <property type="entry name" value="C-type_lectin_CS"/>
</dbReference>
<reference evidence="5" key="1">
    <citation type="journal article" date="2019" name="bioRxiv">
        <title>The Genome of the Zebra Mussel, Dreissena polymorpha: A Resource for Invasive Species Research.</title>
        <authorList>
            <person name="McCartney M.A."/>
            <person name="Auch B."/>
            <person name="Kono T."/>
            <person name="Mallez S."/>
            <person name="Zhang Y."/>
            <person name="Obille A."/>
            <person name="Becker A."/>
            <person name="Abrahante J.E."/>
            <person name="Garbe J."/>
            <person name="Badalamenti J.P."/>
            <person name="Herman A."/>
            <person name="Mangelson H."/>
            <person name="Liachko I."/>
            <person name="Sullivan S."/>
            <person name="Sone E.D."/>
            <person name="Koren S."/>
            <person name="Silverstein K.A.T."/>
            <person name="Beckman K.B."/>
            <person name="Gohl D.M."/>
        </authorList>
    </citation>
    <scope>NUCLEOTIDE SEQUENCE</scope>
    <source>
        <strain evidence="5">Duluth1</strain>
        <tissue evidence="5">Whole animal</tissue>
    </source>
</reference>
<protein>
    <recommendedName>
        <fullName evidence="4">C-type lectin domain-containing protein</fullName>
    </recommendedName>
</protein>
<dbReference type="OrthoDB" id="6052692at2759"/>
<organism evidence="5 6">
    <name type="scientific">Dreissena polymorpha</name>
    <name type="common">Zebra mussel</name>
    <name type="synonym">Mytilus polymorpha</name>
    <dbReference type="NCBI Taxonomy" id="45954"/>
    <lineage>
        <taxon>Eukaryota</taxon>
        <taxon>Metazoa</taxon>
        <taxon>Spiralia</taxon>
        <taxon>Lophotrochozoa</taxon>
        <taxon>Mollusca</taxon>
        <taxon>Bivalvia</taxon>
        <taxon>Autobranchia</taxon>
        <taxon>Heteroconchia</taxon>
        <taxon>Euheterodonta</taxon>
        <taxon>Imparidentia</taxon>
        <taxon>Neoheterodontei</taxon>
        <taxon>Myida</taxon>
        <taxon>Dreissenoidea</taxon>
        <taxon>Dreissenidae</taxon>
        <taxon>Dreissena</taxon>
    </lineage>
</organism>
<dbReference type="InterPro" id="IPR016187">
    <property type="entry name" value="CTDL_fold"/>
</dbReference>
<keyword evidence="2" id="KW-1133">Transmembrane helix</keyword>
<reference evidence="5" key="2">
    <citation type="submission" date="2020-11" db="EMBL/GenBank/DDBJ databases">
        <authorList>
            <person name="McCartney M.A."/>
            <person name="Auch B."/>
            <person name="Kono T."/>
            <person name="Mallez S."/>
            <person name="Becker A."/>
            <person name="Gohl D.M."/>
            <person name="Silverstein K.A.T."/>
            <person name="Koren S."/>
            <person name="Bechman K.B."/>
            <person name="Herman A."/>
            <person name="Abrahante J.E."/>
            <person name="Garbe J."/>
        </authorList>
    </citation>
    <scope>NUCLEOTIDE SEQUENCE</scope>
    <source>
        <strain evidence="5">Duluth1</strain>
        <tissue evidence="5">Whole animal</tissue>
    </source>
</reference>
<dbReference type="PANTHER" id="PTHR22803">
    <property type="entry name" value="MANNOSE, PHOSPHOLIPASE, LECTIN RECEPTOR RELATED"/>
    <property type="match status" value="1"/>
</dbReference>
<comment type="caution">
    <text evidence="5">The sequence shown here is derived from an EMBL/GenBank/DDBJ whole genome shotgun (WGS) entry which is preliminary data.</text>
</comment>
<feature type="signal peptide" evidence="3">
    <location>
        <begin position="1"/>
        <end position="18"/>
    </location>
</feature>
<dbReference type="AlphaFoldDB" id="A0A9D4L1W4"/>
<feature type="chain" id="PRO_5038564607" description="C-type lectin domain-containing protein" evidence="3">
    <location>
        <begin position="19"/>
        <end position="398"/>
    </location>
</feature>
<dbReference type="InterPro" id="IPR001304">
    <property type="entry name" value="C-type_lectin-like"/>
</dbReference>
<sequence length="398" mass="44396">MNSLLKNYVLTLSPLIYGFGICYVCSCRSDYNKNGTRCYKYYKHASWEEAYSTCTHDNASLIKIDDVNAFKLSLVQSILAETKIEIWVGARRKPGTTIIQWFDGDNVSRFWYTGEPNDAREECVEAKYYSHPSSLNHLQCEHKLPFVCDGQCRSDYTRNGTICSKYFANAVSWEDADRRCKGDNSTLFKIDTRDTLSLLQSIMTNNAVPSIWVGARRNSYSSEFQWINGANVSQFWGDGEPNNNGGNENCVILALGTPGFLNDQSCKISIPFVCEVAQDASEQLTTPGVTSQRTPRDKSNFVTETSAQLTTQGVINKGAPEDKSDTTLLAVKIAVPSFVVGLLSGALTAVACIYLKRRKRQTPAYDDTATAANPSAYVQNYSYLSTIDNELHHYDTVK</sequence>
<feature type="domain" description="C-type lectin" evidence="4">
    <location>
        <begin position="34"/>
        <end position="149"/>
    </location>
</feature>
<accession>A0A9D4L1W4</accession>
<keyword evidence="3" id="KW-0732">Signal</keyword>
<evidence type="ECO:0000259" key="4">
    <source>
        <dbReference type="PROSITE" id="PS50041"/>
    </source>
</evidence>
<evidence type="ECO:0000313" key="6">
    <source>
        <dbReference type="Proteomes" id="UP000828390"/>
    </source>
</evidence>
<dbReference type="PROSITE" id="PS50041">
    <property type="entry name" value="C_TYPE_LECTIN_2"/>
    <property type="match status" value="2"/>
</dbReference>
<proteinExistence type="predicted"/>
<dbReference type="PROSITE" id="PS00615">
    <property type="entry name" value="C_TYPE_LECTIN_1"/>
    <property type="match status" value="1"/>
</dbReference>
<dbReference type="Gene3D" id="3.10.100.10">
    <property type="entry name" value="Mannose-Binding Protein A, subunit A"/>
    <property type="match status" value="2"/>
</dbReference>
<evidence type="ECO:0000256" key="3">
    <source>
        <dbReference type="SAM" id="SignalP"/>
    </source>
</evidence>
<name>A0A9D4L1W4_DREPO</name>
<dbReference type="CDD" id="cd00037">
    <property type="entry name" value="CLECT"/>
    <property type="match status" value="2"/>
</dbReference>
<dbReference type="InterPro" id="IPR016186">
    <property type="entry name" value="C-type_lectin-like/link_sf"/>
</dbReference>
<keyword evidence="6" id="KW-1185">Reference proteome</keyword>
<dbReference type="Proteomes" id="UP000828390">
    <property type="component" value="Unassembled WGS sequence"/>
</dbReference>
<dbReference type="SUPFAM" id="SSF56436">
    <property type="entry name" value="C-type lectin-like"/>
    <property type="match status" value="2"/>
</dbReference>
<keyword evidence="2" id="KW-0472">Membrane</keyword>
<keyword evidence="2" id="KW-0812">Transmembrane</keyword>
<keyword evidence="1" id="KW-1015">Disulfide bond</keyword>
<gene>
    <name evidence="5" type="ORF">DPMN_092615</name>
</gene>
<evidence type="ECO:0000256" key="1">
    <source>
        <dbReference type="ARBA" id="ARBA00023157"/>
    </source>
</evidence>